<organism evidence="2 3">
    <name type="scientific">Channa striata</name>
    <name type="common">Snakehead murrel</name>
    <name type="synonym">Ophicephalus striatus</name>
    <dbReference type="NCBI Taxonomy" id="64152"/>
    <lineage>
        <taxon>Eukaryota</taxon>
        <taxon>Metazoa</taxon>
        <taxon>Chordata</taxon>
        <taxon>Craniata</taxon>
        <taxon>Vertebrata</taxon>
        <taxon>Euteleostomi</taxon>
        <taxon>Actinopterygii</taxon>
        <taxon>Neopterygii</taxon>
        <taxon>Teleostei</taxon>
        <taxon>Neoteleostei</taxon>
        <taxon>Acanthomorphata</taxon>
        <taxon>Anabantaria</taxon>
        <taxon>Anabantiformes</taxon>
        <taxon>Channoidei</taxon>
        <taxon>Channidae</taxon>
        <taxon>Channa</taxon>
    </lineage>
</organism>
<gene>
    <name evidence="2" type="ORF">Q5P01_000525</name>
</gene>
<feature type="compositionally biased region" description="Low complexity" evidence="1">
    <location>
        <begin position="157"/>
        <end position="166"/>
    </location>
</feature>
<evidence type="ECO:0000313" key="3">
    <source>
        <dbReference type="Proteomes" id="UP001187415"/>
    </source>
</evidence>
<dbReference type="Proteomes" id="UP001187415">
    <property type="component" value="Unassembled WGS sequence"/>
</dbReference>
<accession>A0AA88IL20</accession>
<evidence type="ECO:0000313" key="2">
    <source>
        <dbReference type="EMBL" id="KAK2814397.1"/>
    </source>
</evidence>
<feature type="compositionally biased region" description="Basic and acidic residues" evidence="1">
    <location>
        <begin position="171"/>
        <end position="185"/>
    </location>
</feature>
<feature type="region of interest" description="Disordered" evidence="1">
    <location>
        <begin position="123"/>
        <end position="203"/>
    </location>
</feature>
<comment type="caution">
    <text evidence="2">The sequence shown here is derived from an EMBL/GenBank/DDBJ whole genome shotgun (WGS) entry which is preliminary data.</text>
</comment>
<dbReference type="EMBL" id="JAUPFM010000050">
    <property type="protein sequence ID" value="KAK2814397.1"/>
    <property type="molecule type" value="Genomic_DNA"/>
</dbReference>
<reference evidence="2" key="1">
    <citation type="submission" date="2023-07" db="EMBL/GenBank/DDBJ databases">
        <title>Chromosome-level Genome Assembly of Striped Snakehead (Channa striata).</title>
        <authorList>
            <person name="Liu H."/>
        </authorList>
    </citation>
    <scope>NUCLEOTIDE SEQUENCE</scope>
    <source>
        <strain evidence="2">Gz</strain>
        <tissue evidence="2">Muscle</tissue>
    </source>
</reference>
<evidence type="ECO:0000256" key="1">
    <source>
        <dbReference type="SAM" id="MobiDB-lite"/>
    </source>
</evidence>
<feature type="compositionally biased region" description="Basic and acidic residues" evidence="1">
    <location>
        <begin position="194"/>
        <end position="203"/>
    </location>
</feature>
<sequence length="203" mass="22508">MHTRFVLKGERSPAALIRAETPAFGSVNNPRSRRPATARLPRSSVLLRRSPWSAEVSNPRGRSEGSTKLARRRLRASDELSALGLRSLRTREVRSNDGRGRGIETRCPLTTVAATERVMSIMPPRRPFKSPSPDETVPPSRLAGRRDTGLISPFPNAAATPAPGRTGARRRLQEFERNSASRDPSRQPLLLSFAERRVRTPSD</sequence>
<keyword evidence="3" id="KW-1185">Reference proteome</keyword>
<proteinExistence type="predicted"/>
<name>A0AA88IL20_CHASR</name>
<protein>
    <submittedName>
        <fullName evidence="2">Uncharacterized protein</fullName>
    </submittedName>
</protein>
<dbReference type="AlphaFoldDB" id="A0AA88IL20"/>
<feature type="region of interest" description="Disordered" evidence="1">
    <location>
        <begin position="50"/>
        <end position="72"/>
    </location>
</feature>